<evidence type="ECO:0000313" key="7">
    <source>
        <dbReference type="Proteomes" id="UP000177913"/>
    </source>
</evidence>
<feature type="transmembrane region" description="Helical" evidence="5">
    <location>
        <begin position="6"/>
        <end position="25"/>
    </location>
</feature>
<dbReference type="Pfam" id="PF02646">
    <property type="entry name" value="RmuC"/>
    <property type="match status" value="1"/>
</dbReference>
<evidence type="ECO:0000256" key="4">
    <source>
        <dbReference type="ARBA" id="ARBA00023172"/>
    </source>
</evidence>
<keyword evidence="5" id="KW-0812">Transmembrane</keyword>
<sequence>MNTSVVIGSLIIAVSLILLILRLWLNKLEEKTKLSDELIEWLKSSTSQIDSKLNENMKMFNTRLDNAARVIGNVQRTIGEFSEIGRSMQELQEFLRSPKLRGNIGEQVLKELLSQHFPKDSFRLQYIFKNGEKVDAVIKTSQGMIPIDSKFPMENFRRLIKETDKQAREKIKKEFISDVKKHIQTIAKKYIVVDEGTLDYALMYIPSESVFYEIINEADLFDFAGKQRILPVSPMSFYAYIKAVLMSFEGQRIQSKAREILEILQAIKKDYEKTDEALSILTRHFTNAYNQLTQVSKFFLSLGQKLTSTHLLSSNDKQEKLIE</sequence>
<evidence type="ECO:0000313" key="6">
    <source>
        <dbReference type="EMBL" id="OGK25881.1"/>
    </source>
</evidence>
<gene>
    <name evidence="6" type="ORF">A3C25_04070</name>
</gene>
<reference evidence="6 7" key="1">
    <citation type="journal article" date="2016" name="Nat. Commun.">
        <title>Thousands of microbial genomes shed light on interconnected biogeochemical processes in an aquifer system.</title>
        <authorList>
            <person name="Anantharaman K."/>
            <person name="Brown C.T."/>
            <person name="Hug L.A."/>
            <person name="Sharon I."/>
            <person name="Castelle C.J."/>
            <person name="Probst A.J."/>
            <person name="Thomas B.C."/>
            <person name="Singh A."/>
            <person name="Wilkins M.J."/>
            <person name="Karaoz U."/>
            <person name="Brodie E.L."/>
            <person name="Williams K.H."/>
            <person name="Hubbard S.S."/>
            <person name="Banfield J.F."/>
        </authorList>
    </citation>
    <scope>NUCLEOTIDE SEQUENCE [LARGE SCALE GENOMIC DNA]</scope>
</reference>
<name>A0A1F7H3S0_9BACT</name>
<keyword evidence="5" id="KW-0472">Membrane</keyword>
<keyword evidence="3" id="KW-0175">Coiled coil</keyword>
<comment type="similarity">
    <text evidence="2">Belongs to the RmuC family.</text>
</comment>
<dbReference type="GO" id="GO:0006310">
    <property type="term" value="P:DNA recombination"/>
    <property type="evidence" value="ECO:0007669"/>
    <property type="project" value="UniProtKB-KW"/>
</dbReference>
<dbReference type="EMBL" id="MFZO01000001">
    <property type="protein sequence ID" value="OGK25881.1"/>
    <property type="molecule type" value="Genomic_DNA"/>
</dbReference>
<evidence type="ECO:0000256" key="1">
    <source>
        <dbReference type="ARBA" id="ARBA00003416"/>
    </source>
</evidence>
<evidence type="ECO:0000256" key="5">
    <source>
        <dbReference type="SAM" id="Phobius"/>
    </source>
</evidence>
<dbReference type="PANTHER" id="PTHR30563:SF0">
    <property type="entry name" value="DNA RECOMBINATION PROTEIN RMUC"/>
    <property type="match status" value="1"/>
</dbReference>
<comment type="function">
    <text evidence="1">Involved in DNA recombination.</text>
</comment>
<keyword evidence="4" id="KW-0233">DNA recombination</keyword>
<proteinExistence type="inferred from homology"/>
<comment type="caution">
    <text evidence="6">The sequence shown here is derived from an EMBL/GenBank/DDBJ whole genome shotgun (WGS) entry which is preliminary data.</text>
</comment>
<dbReference type="PANTHER" id="PTHR30563">
    <property type="entry name" value="DNA RECOMBINATION PROTEIN RMUC"/>
    <property type="match status" value="1"/>
</dbReference>
<evidence type="ECO:0000256" key="3">
    <source>
        <dbReference type="ARBA" id="ARBA00023054"/>
    </source>
</evidence>
<keyword evidence="5" id="KW-1133">Transmembrane helix</keyword>
<accession>A0A1F7H3S0</accession>
<dbReference type="Proteomes" id="UP000177913">
    <property type="component" value="Unassembled WGS sequence"/>
</dbReference>
<protein>
    <recommendedName>
        <fullName evidence="8">DNA recombination protein RmuC</fullName>
    </recommendedName>
</protein>
<evidence type="ECO:0000256" key="2">
    <source>
        <dbReference type="ARBA" id="ARBA00009840"/>
    </source>
</evidence>
<evidence type="ECO:0008006" key="8">
    <source>
        <dbReference type="Google" id="ProtNLM"/>
    </source>
</evidence>
<dbReference type="AlphaFoldDB" id="A0A1F7H3S0"/>
<dbReference type="InterPro" id="IPR003798">
    <property type="entry name" value="DNA_recombination_RmuC"/>
</dbReference>
<organism evidence="6 7">
    <name type="scientific">Candidatus Roizmanbacteria bacterium RIFCSPHIGHO2_02_FULL_38_11</name>
    <dbReference type="NCBI Taxonomy" id="1802039"/>
    <lineage>
        <taxon>Bacteria</taxon>
        <taxon>Candidatus Roizmaniibacteriota</taxon>
    </lineage>
</organism>